<reference evidence="6 7" key="2">
    <citation type="submission" date="2020-03" db="EMBL/GenBank/DDBJ databases">
        <authorList>
            <person name="Ichikawa N."/>
            <person name="Kimura A."/>
            <person name="Kitahashi Y."/>
            <person name="Uohara A."/>
        </authorList>
    </citation>
    <scope>NUCLEOTIDE SEQUENCE [LARGE SCALE GENOMIC DNA]</scope>
    <source>
        <strain evidence="6 7">NBRC 108639</strain>
    </source>
</reference>
<dbReference type="InterPro" id="IPR044878">
    <property type="entry name" value="UbiA_sf"/>
</dbReference>
<proteinExistence type="predicted"/>
<dbReference type="InterPro" id="IPR050475">
    <property type="entry name" value="Prenyltransferase_related"/>
</dbReference>
<organism evidence="6 7">
    <name type="scientific">Phytohabitans houttuyneae</name>
    <dbReference type="NCBI Taxonomy" id="1076126"/>
    <lineage>
        <taxon>Bacteria</taxon>
        <taxon>Bacillati</taxon>
        <taxon>Actinomycetota</taxon>
        <taxon>Actinomycetes</taxon>
        <taxon>Micromonosporales</taxon>
        <taxon>Micromonosporaceae</taxon>
    </lineage>
</organism>
<dbReference type="GO" id="GO:0016020">
    <property type="term" value="C:membrane"/>
    <property type="evidence" value="ECO:0007669"/>
    <property type="project" value="UniProtKB-SubCell"/>
</dbReference>
<name>A0A6V8KKV0_9ACTN</name>
<evidence type="ECO:0000256" key="1">
    <source>
        <dbReference type="ARBA" id="ARBA00004141"/>
    </source>
</evidence>
<evidence type="ECO:0000256" key="2">
    <source>
        <dbReference type="ARBA" id="ARBA00022692"/>
    </source>
</evidence>
<keyword evidence="2 5" id="KW-0812">Transmembrane</keyword>
<dbReference type="GO" id="GO:0016765">
    <property type="term" value="F:transferase activity, transferring alkyl or aryl (other than methyl) groups"/>
    <property type="evidence" value="ECO:0007669"/>
    <property type="project" value="InterPro"/>
</dbReference>
<keyword evidence="3 5" id="KW-1133">Transmembrane helix</keyword>
<evidence type="ECO:0000256" key="5">
    <source>
        <dbReference type="SAM" id="Phobius"/>
    </source>
</evidence>
<keyword evidence="7" id="KW-1185">Reference proteome</keyword>
<feature type="transmembrane region" description="Helical" evidence="5">
    <location>
        <begin position="112"/>
        <end position="145"/>
    </location>
</feature>
<dbReference type="InterPro" id="IPR000537">
    <property type="entry name" value="UbiA_prenyltransferase"/>
</dbReference>
<evidence type="ECO:0000256" key="4">
    <source>
        <dbReference type="ARBA" id="ARBA00023136"/>
    </source>
</evidence>
<keyword evidence="4 5" id="KW-0472">Membrane</keyword>
<evidence type="ECO:0008006" key="8">
    <source>
        <dbReference type="Google" id="ProtNLM"/>
    </source>
</evidence>
<feature type="transmembrane region" description="Helical" evidence="5">
    <location>
        <begin position="188"/>
        <end position="207"/>
    </location>
</feature>
<protein>
    <recommendedName>
        <fullName evidence="8">Chlorophyll synthase</fullName>
    </recommendedName>
</protein>
<evidence type="ECO:0000256" key="3">
    <source>
        <dbReference type="ARBA" id="ARBA00022989"/>
    </source>
</evidence>
<feature type="transmembrane region" description="Helical" evidence="5">
    <location>
        <begin position="157"/>
        <end position="176"/>
    </location>
</feature>
<feature type="transmembrane region" description="Helical" evidence="5">
    <location>
        <begin position="31"/>
        <end position="49"/>
    </location>
</feature>
<reference evidence="6 7" key="1">
    <citation type="submission" date="2020-03" db="EMBL/GenBank/DDBJ databases">
        <title>Whole genome shotgun sequence of Phytohabitans houttuyneae NBRC 108639.</title>
        <authorList>
            <person name="Komaki H."/>
            <person name="Tamura T."/>
        </authorList>
    </citation>
    <scope>NUCLEOTIDE SEQUENCE [LARGE SCALE GENOMIC DNA]</scope>
    <source>
        <strain evidence="6 7">NBRC 108639</strain>
    </source>
</reference>
<evidence type="ECO:0000313" key="6">
    <source>
        <dbReference type="EMBL" id="GFJ82586.1"/>
    </source>
</evidence>
<accession>A0A6V8KKV0</accession>
<sequence>MRDDHGVTTAVRPPASTATRALALLRLTRPWFWPLGWAGAYFGWVLAAAEWVPPLRDQPAAVAAVVVLGPLVWGAVLAMNDLYDLPNDRRSPRKSTAPLVTGVLTVTDLKRAYWWCSIAAIAISVAAGPWFVAGTVIVLVLGWLYSTPPVRLKARPGADVAVNTLVVGVFAPLGGWSLHRSVLDYPPILVLLGLLLGAALYVPTTVMDRDADLAAGDTTFAVRWTPRACYRLGLALWTAANVIWLACCHLDVLVTRDSWTLQTVAAPALVAVYAVATRKPSIPRMAVVSFAFAVPGTDFLLAVAG</sequence>
<evidence type="ECO:0000313" key="7">
    <source>
        <dbReference type="Proteomes" id="UP000482800"/>
    </source>
</evidence>
<dbReference type="Pfam" id="PF01040">
    <property type="entry name" value="UbiA"/>
    <property type="match status" value="1"/>
</dbReference>
<dbReference type="PANTHER" id="PTHR42723:SF1">
    <property type="entry name" value="CHLOROPHYLL SYNTHASE, CHLOROPLASTIC"/>
    <property type="match status" value="1"/>
</dbReference>
<gene>
    <name evidence="6" type="ORF">Phou_067660</name>
</gene>
<dbReference type="Gene3D" id="1.10.357.140">
    <property type="entry name" value="UbiA prenyltransferase"/>
    <property type="match status" value="1"/>
</dbReference>
<dbReference type="PANTHER" id="PTHR42723">
    <property type="entry name" value="CHLOROPHYLL SYNTHASE"/>
    <property type="match status" value="1"/>
</dbReference>
<feature type="transmembrane region" description="Helical" evidence="5">
    <location>
        <begin position="61"/>
        <end position="79"/>
    </location>
</feature>
<dbReference type="EMBL" id="BLPF01000002">
    <property type="protein sequence ID" value="GFJ82586.1"/>
    <property type="molecule type" value="Genomic_DNA"/>
</dbReference>
<dbReference type="AlphaFoldDB" id="A0A6V8KKV0"/>
<feature type="transmembrane region" description="Helical" evidence="5">
    <location>
        <begin position="258"/>
        <end position="276"/>
    </location>
</feature>
<dbReference type="Proteomes" id="UP000482800">
    <property type="component" value="Unassembled WGS sequence"/>
</dbReference>
<comment type="subcellular location">
    <subcellularLocation>
        <location evidence="1">Membrane</location>
        <topology evidence="1">Multi-pass membrane protein</topology>
    </subcellularLocation>
</comment>
<comment type="caution">
    <text evidence="6">The sequence shown here is derived from an EMBL/GenBank/DDBJ whole genome shotgun (WGS) entry which is preliminary data.</text>
</comment>